<evidence type="ECO:0000256" key="1">
    <source>
        <dbReference type="ARBA" id="ARBA00004245"/>
    </source>
</evidence>
<sequence length="1326" mass="147806">MTSLFDALSRTNDRLPSPNILPEDFLELLKSNDFDTKLTTLIRAATVAKREEDWFQKFKKKGELFKCIDKIVCDDRWELQHQCIKFLVEAMPTFGSATEYCMCYVMPNLIPKLVSNKVTVRKITHQAISTFLRLKPEALQSVLKMVANFMPNCTSKPILITELHAILIPELVKGNWASLVENLATTANIQGCEEQAGILMKKFHYFIGNESWQKIVSNLIPEKREVLERITENVKVEQTDSKTGNGVLRTSAKPQSGGERRLRYGIIPSLVCALIAEDSDANQKIAGLEKMKQVVDQITAEEIARLVPHLHSYLLMLSNVLEDLNFKVVVLALDIVRATAHHLKGHMEAHIQQFVNIVAKHFGNQKSVIKQIIMMTFMELFQNINPKTVGGCLRVYLENKNSRVREEVINIYTASLMTISPSKFNLPPLVNIIVPMFHDPKKRVRLAAFEQLSVLAYLLNGKTEIIMKAVRDFEQDQKTRGLAEAVTARIRRQVLPRIRYDGLIEYSTPPMMDSFDLAESEMSLPSNADLAWIVSNGGVEPDPFERTMSPISLAGNLASIRKNRMIQLGVEKPVVGMQQQPPAQQPSRIQNGVEKSHEATENTSPDVNQKVVMTRMKSDDSFVRRQGSATSNPNSSTSSWEAPKRPPISPPEKSSFSAPKKEKEVNNNHIDKKGNLKKMRSDTNLSEDHQTDEMENDPPRNFDDRPAKASGAYSFQETKRQFSIPFVMYSKTMSTISSTHLPPIYAHKTHSWLKSDGREYLWSSPNFDSPISPANMGKKSVSHHSLPITSHPPLKHAVSQPQKRVNNNGTFLRSGQGQRTKSVSKPHREPSAISKTYSSLDSSNMSVNIALKKMAHDEWSEKVDGLNMISTLSETQPKQVSDNLKEVIIAILNECKNLRSSVSRVAIVTIGTVAQNLNSKIDSEMEKICVVLLNKAGDVSNAFIRDDATDSLNKLVKAATAGKALQGIIVAGSKSKNNTIRASCANFVHDIITIQGSSVILNNQAALCSVLPVLIQFAKDQSPQVRTSGKQSLCFLSKDPNFDRLMKKNANESDIKTVKDVLANVEKRGGVDSLESTANLSGSLSRIGSTRRVQKKLPDSLQLDLDEIRTDLLASGWERRLAGLQRFEEMCGHAAKAVASDTRLIEAFISRLGDTNSKVASYAMETYISTMGSMAKLYSTEANLKAVLNQVAFALTAHLSSKSEEHKHLARTCIQQTIRTIEPVSLLPAMTAATKKSNIKQRPYITTQYCELCKLAYKNKPKQVEVMALPLLWDSIKNGPPDVDNKKASQLLAKTLAKLVGEKQLLDLATAELDPNRKKQLDALIR</sequence>
<evidence type="ECO:0000256" key="5">
    <source>
        <dbReference type="PROSITE-ProRule" id="PRU00103"/>
    </source>
</evidence>
<accession>A0AAE9A8Y3</accession>
<evidence type="ECO:0000313" key="8">
    <source>
        <dbReference type="EMBL" id="ULT89671.1"/>
    </source>
</evidence>
<dbReference type="Pfam" id="PF12348">
    <property type="entry name" value="CLASP_N"/>
    <property type="match status" value="1"/>
</dbReference>
<dbReference type="PANTHER" id="PTHR21567">
    <property type="entry name" value="CLASP"/>
    <property type="match status" value="1"/>
</dbReference>
<dbReference type="SUPFAM" id="SSF48371">
    <property type="entry name" value="ARM repeat"/>
    <property type="match status" value="1"/>
</dbReference>
<dbReference type="FunFam" id="1.25.10.10:FF:000988">
    <property type="entry name" value="Crescerin-like protein che-12"/>
    <property type="match status" value="1"/>
</dbReference>
<evidence type="ECO:0000259" key="7">
    <source>
        <dbReference type="SMART" id="SM01349"/>
    </source>
</evidence>
<comment type="subcellular location">
    <subcellularLocation>
        <location evidence="1">Cytoplasm</location>
        <location evidence="1">Cytoskeleton</location>
    </subcellularLocation>
</comment>
<keyword evidence="3" id="KW-0677">Repeat</keyword>
<dbReference type="Gene3D" id="1.25.10.10">
    <property type="entry name" value="Leucine-rich Repeat Variant"/>
    <property type="match status" value="4"/>
</dbReference>
<dbReference type="Proteomes" id="UP000827892">
    <property type="component" value="Chromosome V"/>
</dbReference>
<name>A0AAE9A8Y3_CAEBR</name>
<feature type="region of interest" description="Disordered" evidence="6">
    <location>
        <begin position="577"/>
        <end position="714"/>
    </location>
</feature>
<dbReference type="GO" id="GO:0000226">
    <property type="term" value="P:microtubule cytoskeleton organization"/>
    <property type="evidence" value="ECO:0007669"/>
    <property type="project" value="UniProtKB-ARBA"/>
</dbReference>
<dbReference type="SMART" id="SM01349">
    <property type="entry name" value="TOG"/>
    <property type="match status" value="3"/>
</dbReference>
<feature type="repeat" description="HEAT" evidence="5">
    <location>
        <begin position="1010"/>
        <end position="1048"/>
    </location>
</feature>
<dbReference type="PROSITE" id="PS50077">
    <property type="entry name" value="HEAT_REPEAT"/>
    <property type="match status" value="2"/>
</dbReference>
<dbReference type="GO" id="GO:0005856">
    <property type="term" value="C:cytoskeleton"/>
    <property type="evidence" value="ECO:0007669"/>
    <property type="project" value="UniProtKB-SubCell"/>
</dbReference>
<keyword evidence="2" id="KW-0963">Cytoplasm</keyword>
<dbReference type="PANTHER" id="PTHR21567:SF87">
    <property type="entry name" value="CRESCERIN-LIKE PROTEIN CHE-12"/>
    <property type="match status" value="1"/>
</dbReference>
<feature type="compositionally biased region" description="Polar residues" evidence="6">
    <location>
        <begin position="807"/>
        <end position="823"/>
    </location>
</feature>
<gene>
    <name evidence="8" type="ORF">L3Y34_008232</name>
</gene>
<proteinExistence type="predicted"/>
<dbReference type="Pfam" id="PF21040">
    <property type="entry name" value="CEP104-like_TOG"/>
    <property type="match status" value="1"/>
</dbReference>
<evidence type="ECO:0000313" key="9">
    <source>
        <dbReference type="Proteomes" id="UP000827892"/>
    </source>
</evidence>
<evidence type="ECO:0000256" key="3">
    <source>
        <dbReference type="ARBA" id="ARBA00022737"/>
    </source>
</evidence>
<keyword evidence="4" id="KW-0206">Cytoskeleton</keyword>
<dbReference type="InterPro" id="IPR011989">
    <property type="entry name" value="ARM-like"/>
</dbReference>
<reference evidence="8 9" key="1">
    <citation type="submission" date="2022-02" db="EMBL/GenBank/DDBJ databases">
        <title>Chromosome-level reference genomes for two strains of Caenorhabditis briggsae: an improved platform for comparative genomics.</title>
        <authorList>
            <person name="Stevens L."/>
            <person name="Andersen E.C."/>
        </authorList>
    </citation>
    <scope>NUCLEOTIDE SEQUENCE [LARGE SCALE GENOMIC DNA]</scope>
    <source>
        <strain evidence="8">QX1410_ONT</strain>
        <tissue evidence="8">Whole-organism</tissue>
    </source>
</reference>
<dbReference type="InterPro" id="IPR024395">
    <property type="entry name" value="CLASP_N_dom"/>
</dbReference>
<feature type="domain" description="TOG" evidence="7">
    <location>
        <begin position="1100"/>
        <end position="1325"/>
    </location>
</feature>
<feature type="repeat" description="HEAT" evidence="5">
    <location>
        <begin position="429"/>
        <end position="463"/>
    </location>
</feature>
<protein>
    <recommendedName>
        <fullName evidence="7">TOG domain-containing protein</fullName>
    </recommendedName>
</protein>
<feature type="compositionally biased region" description="Low complexity" evidence="6">
    <location>
        <begin position="628"/>
        <end position="639"/>
    </location>
</feature>
<dbReference type="EMBL" id="CP090895">
    <property type="protein sequence ID" value="ULT89671.1"/>
    <property type="molecule type" value="Genomic_DNA"/>
</dbReference>
<feature type="domain" description="TOG" evidence="7">
    <location>
        <begin position="826"/>
        <end position="1071"/>
    </location>
</feature>
<dbReference type="InterPro" id="IPR016024">
    <property type="entry name" value="ARM-type_fold"/>
</dbReference>
<dbReference type="InterPro" id="IPR021133">
    <property type="entry name" value="HEAT_type_2"/>
</dbReference>
<feature type="domain" description="TOG" evidence="7">
    <location>
        <begin position="256"/>
        <end position="496"/>
    </location>
</feature>
<evidence type="ECO:0000256" key="4">
    <source>
        <dbReference type="ARBA" id="ARBA00023212"/>
    </source>
</evidence>
<dbReference type="InterPro" id="IPR034085">
    <property type="entry name" value="TOG"/>
</dbReference>
<organism evidence="8 9">
    <name type="scientific">Caenorhabditis briggsae</name>
    <dbReference type="NCBI Taxonomy" id="6238"/>
    <lineage>
        <taxon>Eukaryota</taxon>
        <taxon>Metazoa</taxon>
        <taxon>Ecdysozoa</taxon>
        <taxon>Nematoda</taxon>
        <taxon>Chromadorea</taxon>
        <taxon>Rhabditida</taxon>
        <taxon>Rhabditina</taxon>
        <taxon>Rhabditomorpha</taxon>
        <taxon>Rhabditoidea</taxon>
        <taxon>Rhabditidae</taxon>
        <taxon>Peloderinae</taxon>
        <taxon>Caenorhabditis</taxon>
    </lineage>
</organism>
<feature type="region of interest" description="Disordered" evidence="6">
    <location>
        <begin position="807"/>
        <end position="832"/>
    </location>
</feature>
<feature type="compositionally biased region" description="Basic and acidic residues" evidence="6">
    <location>
        <begin position="659"/>
        <end position="674"/>
    </location>
</feature>
<evidence type="ECO:0000256" key="6">
    <source>
        <dbReference type="SAM" id="MobiDB-lite"/>
    </source>
</evidence>
<evidence type="ECO:0000256" key="2">
    <source>
        <dbReference type="ARBA" id="ARBA00022490"/>
    </source>
</evidence>
<feature type="compositionally biased region" description="Polar residues" evidence="6">
    <location>
        <begin position="577"/>
        <end position="590"/>
    </location>
</feature>
<dbReference type="GO" id="GO:1902903">
    <property type="term" value="P:regulation of supramolecular fiber organization"/>
    <property type="evidence" value="ECO:0007669"/>
    <property type="project" value="UniProtKB-ARBA"/>
</dbReference>
<feature type="compositionally biased region" description="Basic and acidic residues" evidence="6">
    <location>
        <begin position="686"/>
        <end position="707"/>
    </location>
</feature>
<dbReference type="GO" id="GO:0031110">
    <property type="term" value="P:regulation of microtubule polymerization or depolymerization"/>
    <property type="evidence" value="ECO:0007669"/>
    <property type="project" value="UniProtKB-ARBA"/>
</dbReference>